<sequence>MSVNLAKGQQISLSKESGVPLAFVRMGLGWQAAPRKGFLGKLLGAPDIDLDASAVLFAGGQPVDVVYFNQLTSTDGSVGHSGDNRTGSDGEGDDESITVDLVRVPVQIDQIVFTVNSFTGASFKEIETAYCRLIDETTGGELARYTLGGGGGHTAQIMTKLHRTDGTWRMAAIGEPAFGRTFQDLLPAIVQHL</sequence>
<dbReference type="RefSeq" id="WP_407987699.1">
    <property type="nucleotide sequence ID" value="NZ_AP035881.2"/>
</dbReference>
<evidence type="ECO:0000313" key="2">
    <source>
        <dbReference type="EMBL" id="BFP45174.1"/>
    </source>
</evidence>
<dbReference type="InterPro" id="IPR051324">
    <property type="entry name" value="Stress/Tellurium_Resist"/>
</dbReference>
<evidence type="ECO:0000259" key="1">
    <source>
        <dbReference type="Pfam" id="PF02342"/>
    </source>
</evidence>
<dbReference type="CDD" id="cd06974">
    <property type="entry name" value="TerD_like"/>
    <property type="match status" value="1"/>
</dbReference>
<dbReference type="Pfam" id="PF02342">
    <property type="entry name" value="TerD"/>
    <property type="match status" value="1"/>
</dbReference>
<organism evidence="2">
    <name type="scientific">Kitasatospora sp. CMC57</name>
    <dbReference type="NCBI Taxonomy" id="3231513"/>
    <lineage>
        <taxon>Bacteria</taxon>
        <taxon>Bacillati</taxon>
        <taxon>Actinomycetota</taxon>
        <taxon>Actinomycetes</taxon>
        <taxon>Kitasatosporales</taxon>
        <taxon>Streptomycetaceae</taxon>
        <taxon>Kitasatospora</taxon>
    </lineage>
</organism>
<gene>
    <name evidence="2" type="ORF">KCMC57_15420</name>
</gene>
<dbReference type="Gene3D" id="2.60.60.30">
    <property type="entry name" value="sav2460 like domains"/>
    <property type="match status" value="1"/>
</dbReference>
<accession>A0AB33JV56</accession>
<dbReference type="InterPro" id="IPR003325">
    <property type="entry name" value="TerD"/>
</dbReference>
<dbReference type="PANTHER" id="PTHR32097:SF17">
    <property type="entry name" value="CAMP-BINDING PROTEIN 1-RELATED"/>
    <property type="match status" value="1"/>
</dbReference>
<dbReference type="AlphaFoldDB" id="A0AB33JV56"/>
<reference evidence="2" key="1">
    <citation type="submission" date="2024-07" db="EMBL/GenBank/DDBJ databases">
        <title>Complete genome sequences of cellulolytic bacteria, Kitasatospora sp. CMC57 and Streptomyces sp. CMC78, isolated from Japanese agricultural soil.</title>
        <authorList>
            <person name="Hashimoto T."/>
            <person name="Ito M."/>
            <person name="Iwamoto M."/>
            <person name="Fukahori D."/>
            <person name="Shoda T."/>
            <person name="Sakoda M."/>
            <person name="Morohoshi T."/>
            <person name="Mitsuboshi M."/>
            <person name="Nishizawa T."/>
        </authorList>
    </citation>
    <scope>NUCLEOTIDE SEQUENCE</scope>
    <source>
        <strain evidence="2">CMC57</strain>
    </source>
</reference>
<name>A0AB33JV56_9ACTN</name>
<feature type="domain" description="TerD" evidence="1">
    <location>
        <begin position="1"/>
        <end position="177"/>
    </location>
</feature>
<proteinExistence type="predicted"/>
<protein>
    <submittedName>
        <fullName evidence="2">TerD family protein</fullName>
    </submittedName>
</protein>
<dbReference type="EMBL" id="AP035881">
    <property type="protein sequence ID" value="BFP45174.1"/>
    <property type="molecule type" value="Genomic_DNA"/>
</dbReference>
<dbReference type="PANTHER" id="PTHR32097">
    <property type="entry name" value="CAMP-BINDING PROTEIN 1-RELATED"/>
    <property type="match status" value="1"/>
</dbReference>